<organism evidence="5 6">
    <name type="scientific">Actinocrispum wychmicini</name>
    <dbReference type="NCBI Taxonomy" id="1213861"/>
    <lineage>
        <taxon>Bacteria</taxon>
        <taxon>Bacillati</taxon>
        <taxon>Actinomycetota</taxon>
        <taxon>Actinomycetes</taxon>
        <taxon>Pseudonocardiales</taxon>
        <taxon>Pseudonocardiaceae</taxon>
        <taxon>Actinocrispum</taxon>
    </lineage>
</organism>
<feature type="domain" description="ABC transporter" evidence="4">
    <location>
        <begin position="5"/>
        <end position="224"/>
    </location>
</feature>
<keyword evidence="2" id="KW-0547">Nucleotide-binding</keyword>
<name>A0A4R2JWQ5_9PSEU</name>
<keyword evidence="3" id="KW-0067">ATP-binding</keyword>
<protein>
    <submittedName>
        <fullName evidence="5">ABC-type multidrug transport system ATPase subunit</fullName>
    </submittedName>
</protein>
<dbReference type="Proteomes" id="UP000295680">
    <property type="component" value="Unassembled WGS sequence"/>
</dbReference>
<dbReference type="PANTHER" id="PTHR42939">
    <property type="entry name" value="ABC TRANSPORTER ATP-BINDING PROTEIN ALBC-RELATED"/>
    <property type="match status" value="1"/>
</dbReference>
<dbReference type="GO" id="GO:0016887">
    <property type="term" value="F:ATP hydrolysis activity"/>
    <property type="evidence" value="ECO:0007669"/>
    <property type="project" value="InterPro"/>
</dbReference>
<dbReference type="InterPro" id="IPR003593">
    <property type="entry name" value="AAA+_ATPase"/>
</dbReference>
<accession>A0A4R2JWQ5</accession>
<keyword evidence="6" id="KW-1185">Reference proteome</keyword>
<evidence type="ECO:0000256" key="1">
    <source>
        <dbReference type="ARBA" id="ARBA00022448"/>
    </source>
</evidence>
<dbReference type="EMBL" id="SLWS01000001">
    <property type="protein sequence ID" value="TCO64903.1"/>
    <property type="molecule type" value="Genomic_DNA"/>
</dbReference>
<evidence type="ECO:0000259" key="4">
    <source>
        <dbReference type="PROSITE" id="PS50893"/>
    </source>
</evidence>
<dbReference type="InterPro" id="IPR027417">
    <property type="entry name" value="P-loop_NTPase"/>
</dbReference>
<dbReference type="AlphaFoldDB" id="A0A4R2JWQ5"/>
<evidence type="ECO:0000313" key="5">
    <source>
        <dbReference type="EMBL" id="TCO64903.1"/>
    </source>
</evidence>
<gene>
    <name evidence="5" type="ORF">EV192_101687</name>
</gene>
<dbReference type="InterPro" id="IPR003439">
    <property type="entry name" value="ABC_transporter-like_ATP-bd"/>
</dbReference>
<proteinExistence type="predicted"/>
<dbReference type="Gene3D" id="3.40.50.300">
    <property type="entry name" value="P-loop containing nucleotide triphosphate hydrolases"/>
    <property type="match status" value="1"/>
</dbReference>
<comment type="caution">
    <text evidence="5">The sequence shown here is derived from an EMBL/GenBank/DDBJ whole genome shotgun (WGS) entry which is preliminary data.</text>
</comment>
<sequence>MECVITVDGVRKRYWRRGPWVLDGVDLAIEPGVVTVIVAGNGIGKSTLLRIVAGAALPTSGRVIGRPDIVGYVPERAPAAIRMTARQYLTHIGRIRGMAPRDIRNRTDELAERLKLVPGPDVPISSLSKGNGQKVAVMQAFLVEPRLLVVDEPATGLDAPATAELTRLIAEAEHHGAAILMSAHQSAVPAGGRLHRLADGKIVGETGRGMRVVLRATRSGMSTKDFAGRADVLVDEPGQVMLHTDDPDKLLLWALAEGWSLVEAKP</sequence>
<dbReference type="SMART" id="SM00382">
    <property type="entry name" value="AAA"/>
    <property type="match status" value="1"/>
</dbReference>
<evidence type="ECO:0000256" key="2">
    <source>
        <dbReference type="ARBA" id="ARBA00022741"/>
    </source>
</evidence>
<dbReference type="Pfam" id="PF00005">
    <property type="entry name" value="ABC_tran"/>
    <property type="match status" value="1"/>
</dbReference>
<dbReference type="PROSITE" id="PS50893">
    <property type="entry name" value="ABC_TRANSPORTER_2"/>
    <property type="match status" value="1"/>
</dbReference>
<dbReference type="InterPro" id="IPR051782">
    <property type="entry name" value="ABC_Transporter_VariousFunc"/>
</dbReference>
<evidence type="ECO:0000313" key="6">
    <source>
        <dbReference type="Proteomes" id="UP000295680"/>
    </source>
</evidence>
<evidence type="ECO:0000256" key="3">
    <source>
        <dbReference type="ARBA" id="ARBA00022840"/>
    </source>
</evidence>
<dbReference type="GO" id="GO:0005524">
    <property type="term" value="F:ATP binding"/>
    <property type="evidence" value="ECO:0007669"/>
    <property type="project" value="UniProtKB-KW"/>
</dbReference>
<reference evidence="5 6" key="1">
    <citation type="submission" date="2019-03" db="EMBL/GenBank/DDBJ databases">
        <title>Genomic Encyclopedia of Type Strains, Phase IV (KMG-IV): sequencing the most valuable type-strain genomes for metagenomic binning, comparative biology and taxonomic classification.</title>
        <authorList>
            <person name="Goeker M."/>
        </authorList>
    </citation>
    <scope>NUCLEOTIDE SEQUENCE [LARGE SCALE GENOMIC DNA]</scope>
    <source>
        <strain evidence="5 6">DSM 45934</strain>
    </source>
</reference>
<dbReference type="PANTHER" id="PTHR42939:SF1">
    <property type="entry name" value="ABC TRANSPORTER ATP-BINDING PROTEIN ALBC-RELATED"/>
    <property type="match status" value="1"/>
</dbReference>
<dbReference type="SUPFAM" id="SSF52540">
    <property type="entry name" value="P-loop containing nucleoside triphosphate hydrolases"/>
    <property type="match status" value="1"/>
</dbReference>
<keyword evidence="1" id="KW-0813">Transport</keyword>